<dbReference type="FunFam" id="3.30.160.60:FF:000325">
    <property type="entry name" value="ZFP90 zinc finger protein"/>
    <property type="match status" value="1"/>
</dbReference>
<keyword evidence="7" id="KW-0238">DNA-binding</keyword>
<dbReference type="SUPFAM" id="SSF57667">
    <property type="entry name" value="beta-beta-alpha zinc fingers"/>
    <property type="match status" value="5"/>
</dbReference>
<evidence type="ECO:0000256" key="9">
    <source>
        <dbReference type="ARBA" id="ARBA00023242"/>
    </source>
</evidence>
<dbReference type="FunFam" id="3.30.160.60:FF:000125">
    <property type="entry name" value="Putative zinc finger protein 143"/>
    <property type="match status" value="1"/>
</dbReference>
<name>A0A8H7HPJ0_9AGAM</name>
<feature type="domain" description="C2H2-type" evidence="12">
    <location>
        <begin position="586"/>
        <end position="615"/>
    </location>
</feature>
<dbReference type="AlphaFoldDB" id="A0A8H7HPJ0"/>
<dbReference type="Gene3D" id="3.30.160.60">
    <property type="entry name" value="Classic Zinc Finger"/>
    <property type="match status" value="7"/>
</dbReference>
<protein>
    <submittedName>
        <fullName evidence="13">C2H2-type zinc finger</fullName>
    </submittedName>
</protein>
<feature type="compositionally biased region" description="Basic and acidic residues" evidence="11">
    <location>
        <begin position="614"/>
        <end position="624"/>
    </location>
</feature>
<dbReference type="GO" id="GO:0007224">
    <property type="term" value="P:smoothened signaling pathway"/>
    <property type="evidence" value="ECO:0007669"/>
    <property type="project" value="TreeGrafter"/>
</dbReference>
<proteinExistence type="predicted"/>
<gene>
    <name evidence="13" type="ORF">RHS03_05421</name>
</gene>
<dbReference type="OrthoDB" id="3437960at2759"/>
<evidence type="ECO:0000256" key="2">
    <source>
        <dbReference type="ARBA" id="ARBA00022723"/>
    </source>
</evidence>
<dbReference type="GO" id="GO:0008270">
    <property type="term" value="F:zinc ion binding"/>
    <property type="evidence" value="ECO:0007669"/>
    <property type="project" value="UniProtKB-KW"/>
</dbReference>
<dbReference type="EMBL" id="JACYCD010000053">
    <property type="protein sequence ID" value="KAF8705428.1"/>
    <property type="molecule type" value="Genomic_DNA"/>
</dbReference>
<dbReference type="PROSITE" id="PS00028">
    <property type="entry name" value="ZINC_FINGER_C2H2_1"/>
    <property type="match status" value="6"/>
</dbReference>
<dbReference type="FunFam" id="3.30.160.60:FF:000032">
    <property type="entry name" value="Krueppel-like factor 4"/>
    <property type="match status" value="1"/>
</dbReference>
<keyword evidence="4 10" id="KW-0863">Zinc-finger</keyword>
<feature type="region of interest" description="Disordered" evidence="11">
    <location>
        <begin position="590"/>
        <end position="633"/>
    </location>
</feature>
<organism evidence="13 14">
    <name type="scientific">Rhizoctonia solani</name>
    <dbReference type="NCBI Taxonomy" id="456999"/>
    <lineage>
        <taxon>Eukaryota</taxon>
        <taxon>Fungi</taxon>
        <taxon>Dikarya</taxon>
        <taxon>Basidiomycota</taxon>
        <taxon>Agaricomycotina</taxon>
        <taxon>Agaricomycetes</taxon>
        <taxon>Cantharellales</taxon>
        <taxon>Ceratobasidiaceae</taxon>
        <taxon>Rhizoctonia</taxon>
    </lineage>
</organism>
<feature type="region of interest" description="Disordered" evidence="11">
    <location>
        <begin position="383"/>
        <end position="431"/>
    </location>
</feature>
<feature type="non-terminal residue" evidence="13">
    <location>
        <position position="633"/>
    </location>
</feature>
<keyword evidence="3" id="KW-0677">Repeat</keyword>
<evidence type="ECO:0000256" key="7">
    <source>
        <dbReference type="ARBA" id="ARBA00023125"/>
    </source>
</evidence>
<evidence type="ECO:0000256" key="5">
    <source>
        <dbReference type="ARBA" id="ARBA00022833"/>
    </source>
</evidence>
<comment type="caution">
    <text evidence="13">The sequence shown here is derived from an EMBL/GenBank/DDBJ whole genome shotgun (WGS) entry which is preliminary data.</text>
</comment>
<keyword evidence="8" id="KW-0804">Transcription</keyword>
<dbReference type="PANTHER" id="PTHR45718">
    <property type="entry name" value="TRANSCRIPTIONAL ACTIVATOR CUBITUS INTERRUPTUS"/>
    <property type="match status" value="1"/>
</dbReference>
<feature type="compositionally biased region" description="Polar residues" evidence="11">
    <location>
        <begin position="394"/>
        <end position="410"/>
    </location>
</feature>
<dbReference type="InterPro" id="IPR043359">
    <property type="entry name" value="GLI-like"/>
</dbReference>
<dbReference type="InterPro" id="IPR036236">
    <property type="entry name" value="Znf_C2H2_sf"/>
</dbReference>
<evidence type="ECO:0000313" key="14">
    <source>
        <dbReference type="Proteomes" id="UP000602905"/>
    </source>
</evidence>
<evidence type="ECO:0000256" key="8">
    <source>
        <dbReference type="ARBA" id="ARBA00023163"/>
    </source>
</evidence>
<dbReference type="GO" id="GO:0000978">
    <property type="term" value="F:RNA polymerase II cis-regulatory region sequence-specific DNA binding"/>
    <property type="evidence" value="ECO:0007669"/>
    <property type="project" value="TreeGrafter"/>
</dbReference>
<keyword evidence="9" id="KW-0539">Nucleus</keyword>
<evidence type="ECO:0000259" key="12">
    <source>
        <dbReference type="PROSITE" id="PS50157"/>
    </source>
</evidence>
<accession>A0A8H7HPJ0</accession>
<sequence>MEIPSRSTTLAVRRDGAKLNSAKARDKWREEQILVCTDRDCLLPANCADCSPVPPPQSSAAMSRRYTPYPVRNWAQCIDAHCQPCPDLTEHCPPGCVQVTIPCPDTCTFQDDCDSNTCPDTENFGNSLWHTTHYTQHFPLMNANGGIGDDLQQLVFNFILFSYFFLIPSLAQDLQFDCCSNDYYPENECCVPLPVTDPSGLTSNINVDQFTAQQIGLPALFKAHHDSLPLPPPSASGPSFSTAPTPELSPADYFPHPVPSSSAASFACLWSDCGRCFPSLGELVGHVNLAHLRLPATAPTHDHAHGAPACHTAPLPSDSSQTNPQDVLTCLWSDCSLIPAPLDTSGTDNAGLCALASHLFHDHLHLPSEATADIFNLNPPLSPSSASVPTPVTQTLSPPSRDSPTPSALTHTPLHSHKGKEKASPAPDSQTHTCHWAGCSESFPTSAALTDHLSSVHVGRGKAAYDCFWADCTRHGEKNGFSSKQKVLRHLQSHTGHRPFRCEVCGVDFSEAATLQQHMRRHTQEKPYVCDFPGCGKAFAITGALTIHKRTHNGDKPFKCKYCDRAFSESSNLSKHLRTHTGQRPYACPEPGCGKKFSRPDQVTRHRHVHQKKGKEDAKEKEVDEMGIDVGED</sequence>
<dbReference type="Pfam" id="PF00096">
    <property type="entry name" value="zf-C2H2"/>
    <property type="match status" value="3"/>
</dbReference>
<evidence type="ECO:0000256" key="10">
    <source>
        <dbReference type="PROSITE-ProRule" id="PRU00042"/>
    </source>
</evidence>
<feature type="domain" description="C2H2-type" evidence="12">
    <location>
        <begin position="528"/>
        <end position="557"/>
    </location>
</feature>
<reference evidence="13" key="1">
    <citation type="submission" date="2020-09" db="EMBL/GenBank/DDBJ databases">
        <title>Comparative genome analyses of four rice-infecting Rhizoctonia solani isolates reveal extensive enrichment of homogalacturonan modification genes.</title>
        <authorList>
            <person name="Lee D.-Y."/>
            <person name="Jeon J."/>
            <person name="Kim K.-T."/>
            <person name="Cheong K."/>
            <person name="Song H."/>
            <person name="Choi G."/>
            <person name="Ko J."/>
            <person name="Opiyo S.O."/>
            <person name="Zuo S."/>
            <person name="Madhav S."/>
            <person name="Lee Y.-H."/>
            <person name="Wang G.-L."/>
        </authorList>
    </citation>
    <scope>NUCLEOTIDE SEQUENCE</scope>
    <source>
        <strain evidence="13">AG1-IA WGL</strain>
    </source>
</reference>
<evidence type="ECO:0000256" key="6">
    <source>
        <dbReference type="ARBA" id="ARBA00023015"/>
    </source>
</evidence>
<keyword evidence="2" id="KW-0479">Metal-binding</keyword>
<keyword evidence="5" id="KW-0862">Zinc</keyword>
<evidence type="ECO:0000256" key="3">
    <source>
        <dbReference type="ARBA" id="ARBA00022737"/>
    </source>
</evidence>
<feature type="domain" description="C2H2-type" evidence="12">
    <location>
        <begin position="500"/>
        <end position="527"/>
    </location>
</feature>
<dbReference type="PANTHER" id="PTHR45718:SF4">
    <property type="entry name" value="TRANSCRIPTIONAL ACTIVATOR CUBITUS INTERRUPTUS"/>
    <property type="match status" value="1"/>
</dbReference>
<feature type="domain" description="C2H2-type" evidence="12">
    <location>
        <begin position="266"/>
        <end position="291"/>
    </location>
</feature>
<feature type="domain" description="C2H2-type" evidence="12">
    <location>
        <begin position="432"/>
        <end position="462"/>
    </location>
</feature>
<dbReference type="PROSITE" id="PS50157">
    <property type="entry name" value="ZINC_FINGER_C2H2_2"/>
    <property type="match status" value="6"/>
</dbReference>
<evidence type="ECO:0000256" key="4">
    <source>
        <dbReference type="ARBA" id="ARBA00022771"/>
    </source>
</evidence>
<keyword evidence="6" id="KW-0805">Transcription regulation</keyword>
<evidence type="ECO:0000256" key="11">
    <source>
        <dbReference type="SAM" id="MobiDB-lite"/>
    </source>
</evidence>
<dbReference type="GO" id="GO:0000981">
    <property type="term" value="F:DNA-binding transcription factor activity, RNA polymerase II-specific"/>
    <property type="evidence" value="ECO:0007669"/>
    <property type="project" value="UniProtKB-ARBA"/>
</dbReference>
<dbReference type="SMART" id="SM00355">
    <property type="entry name" value="ZnF_C2H2"/>
    <property type="match status" value="7"/>
</dbReference>
<comment type="subcellular location">
    <subcellularLocation>
        <location evidence="1">Nucleus</location>
    </subcellularLocation>
</comment>
<evidence type="ECO:0000313" key="13">
    <source>
        <dbReference type="EMBL" id="KAF8705428.1"/>
    </source>
</evidence>
<dbReference type="InterPro" id="IPR013087">
    <property type="entry name" value="Znf_C2H2_type"/>
</dbReference>
<dbReference type="Proteomes" id="UP000602905">
    <property type="component" value="Unassembled WGS sequence"/>
</dbReference>
<dbReference type="GO" id="GO:0005634">
    <property type="term" value="C:nucleus"/>
    <property type="evidence" value="ECO:0007669"/>
    <property type="project" value="UniProtKB-SubCell"/>
</dbReference>
<feature type="domain" description="C2H2-type" evidence="12">
    <location>
        <begin position="558"/>
        <end position="585"/>
    </location>
</feature>
<feature type="compositionally biased region" description="Low complexity" evidence="11">
    <location>
        <begin position="383"/>
        <end position="393"/>
    </location>
</feature>
<evidence type="ECO:0000256" key="1">
    <source>
        <dbReference type="ARBA" id="ARBA00004123"/>
    </source>
</evidence>
<dbReference type="FunFam" id="3.30.160.60:FF:002343">
    <property type="entry name" value="Zinc finger protein 33A"/>
    <property type="match status" value="1"/>
</dbReference>